<proteinExistence type="predicted"/>
<protein>
    <submittedName>
        <fullName evidence="2">Uncharacterized protein</fullName>
    </submittedName>
</protein>
<reference evidence="1" key="2">
    <citation type="submission" date="2013-11" db="EMBL/GenBank/DDBJ databases">
        <title>The Genome Sequence of Phytophthora parasitica CJ02B3.</title>
        <authorList>
            <consortium name="The Broad Institute Genomics Platform"/>
            <person name="Russ C."/>
            <person name="Tyler B."/>
            <person name="Panabieres F."/>
            <person name="Shan W."/>
            <person name="Tripathy S."/>
            <person name="Grunwald N."/>
            <person name="Machado M."/>
            <person name="Johnson C.S."/>
            <person name="Arredondo F."/>
            <person name="Hong C."/>
            <person name="Coffey M."/>
            <person name="Young S.K."/>
            <person name="Zeng Q."/>
            <person name="Gargeya S."/>
            <person name="Fitzgerald M."/>
            <person name="Abouelleil A."/>
            <person name="Alvarado L."/>
            <person name="Chapman S.B."/>
            <person name="Gainer-Dewar J."/>
            <person name="Goldberg J."/>
            <person name="Griggs A."/>
            <person name="Gujja S."/>
            <person name="Hansen M."/>
            <person name="Howarth C."/>
            <person name="Imamovic A."/>
            <person name="Ireland A."/>
            <person name="Larimer J."/>
            <person name="McCowan C."/>
            <person name="Murphy C."/>
            <person name="Pearson M."/>
            <person name="Poon T.W."/>
            <person name="Priest M."/>
            <person name="Roberts A."/>
            <person name="Saif S."/>
            <person name="Shea T."/>
            <person name="Sykes S."/>
            <person name="Wortman J."/>
            <person name="Nusbaum C."/>
            <person name="Birren B."/>
        </authorList>
    </citation>
    <scope>NUCLEOTIDE SEQUENCE [LARGE SCALE GENOMIC DNA]</scope>
    <source>
        <strain evidence="1">CJ02B3</strain>
    </source>
</reference>
<evidence type="ECO:0000313" key="1">
    <source>
        <dbReference type="EMBL" id="ETK76022.1"/>
    </source>
</evidence>
<evidence type="ECO:0000313" key="2">
    <source>
        <dbReference type="EMBL" id="ETL82680.1"/>
    </source>
</evidence>
<name>W2KE80_PHYNI</name>
<dbReference type="EMBL" id="KI682178">
    <property type="protein sequence ID" value="ETL82680.1"/>
    <property type="molecule type" value="Genomic_DNA"/>
</dbReference>
<reference evidence="2" key="1">
    <citation type="submission" date="2013-11" db="EMBL/GenBank/DDBJ databases">
        <title>The Genome Sequence of Phytophthora parasitica CHvinca01.</title>
        <authorList>
            <consortium name="The Broad Institute Genomics Platform"/>
            <person name="Russ C."/>
            <person name="Tyler B."/>
            <person name="Panabieres F."/>
            <person name="Shan W."/>
            <person name="Tripathy S."/>
            <person name="Grunwald N."/>
            <person name="Machado M."/>
            <person name="Johnson C.S."/>
            <person name="Arredondo F."/>
            <person name="Hong C."/>
            <person name="Coffey M."/>
            <person name="Young S.K."/>
            <person name="Zeng Q."/>
            <person name="Gargeya S."/>
            <person name="Fitzgerald M."/>
            <person name="Abouelleil A."/>
            <person name="Alvarado L."/>
            <person name="Chapman S.B."/>
            <person name="Gainer-Dewar J."/>
            <person name="Goldberg J."/>
            <person name="Griggs A."/>
            <person name="Gujja S."/>
            <person name="Hansen M."/>
            <person name="Howarth C."/>
            <person name="Imamovic A."/>
            <person name="Ireland A."/>
            <person name="Larimer J."/>
            <person name="McCowan C."/>
            <person name="Murphy C."/>
            <person name="Pearson M."/>
            <person name="Poon T.W."/>
            <person name="Priest M."/>
            <person name="Roberts A."/>
            <person name="Saif S."/>
            <person name="Shea T."/>
            <person name="Sykes S."/>
            <person name="Wortman J."/>
            <person name="Nusbaum C."/>
            <person name="Birren B."/>
        </authorList>
    </citation>
    <scope>NUCLEOTIDE SEQUENCE [LARGE SCALE GENOMIC DNA]</scope>
    <source>
        <strain evidence="2">CHvinca01</strain>
    </source>
</reference>
<organism evidence="2">
    <name type="scientific">Phytophthora nicotianae</name>
    <name type="common">Potato buckeye rot agent</name>
    <name type="synonym">Phytophthora parasitica</name>
    <dbReference type="NCBI Taxonomy" id="4792"/>
    <lineage>
        <taxon>Eukaryota</taxon>
        <taxon>Sar</taxon>
        <taxon>Stramenopiles</taxon>
        <taxon>Oomycota</taxon>
        <taxon>Peronosporomycetes</taxon>
        <taxon>Peronosporales</taxon>
        <taxon>Peronosporaceae</taxon>
        <taxon>Phytophthora</taxon>
    </lineage>
</organism>
<dbReference type="AlphaFoldDB" id="W2KE80"/>
<accession>W2KE80</accession>
<dbReference type="Proteomes" id="UP000054423">
    <property type="component" value="Unassembled WGS sequence"/>
</dbReference>
<sequence>EKLRVELEAPLKLIYAEHLGYFDLTVKAELAVQLMGNVGRETAGIAILESNLRQAAGWPSCL</sequence>
<dbReference type="Proteomes" id="UP000053236">
    <property type="component" value="Unassembled WGS sequence"/>
</dbReference>
<feature type="non-terminal residue" evidence="2">
    <location>
        <position position="1"/>
    </location>
</feature>
<gene>
    <name evidence="1" type="ORF">L915_17474</name>
    <name evidence="2" type="ORF">L917_17201</name>
</gene>
<dbReference type="EMBL" id="KI688691">
    <property type="protein sequence ID" value="ETK76022.1"/>
    <property type="molecule type" value="Genomic_DNA"/>
</dbReference>